<reference evidence="6 7" key="1">
    <citation type="submission" date="2019-06" db="EMBL/GenBank/DDBJ databases">
        <title>Thermomonas aquatica sp. nov., isolated from an industrial wastewater treatment plant.</title>
        <authorList>
            <person name="Jeon J.H."/>
            <person name="Park D.-S."/>
        </authorList>
    </citation>
    <scope>NUCLEOTIDE SEQUENCE [LARGE SCALE GENOMIC DNA]</scope>
    <source>
        <strain evidence="6 7">SY21</strain>
    </source>
</reference>
<evidence type="ECO:0000256" key="1">
    <source>
        <dbReference type="ARBA" id="ARBA00004370"/>
    </source>
</evidence>
<evidence type="ECO:0000256" key="4">
    <source>
        <dbReference type="ARBA" id="ARBA00023136"/>
    </source>
</evidence>
<feature type="transmembrane region" description="Helical" evidence="5">
    <location>
        <begin position="72"/>
        <end position="99"/>
    </location>
</feature>
<comment type="subcellular location">
    <subcellularLocation>
        <location evidence="1">Membrane</location>
    </subcellularLocation>
</comment>
<evidence type="ECO:0000256" key="3">
    <source>
        <dbReference type="ARBA" id="ARBA00022989"/>
    </source>
</evidence>
<evidence type="ECO:0000313" key="7">
    <source>
        <dbReference type="Proteomes" id="UP000308149"/>
    </source>
</evidence>
<dbReference type="Gene3D" id="1.20.120.550">
    <property type="entry name" value="Membrane associated eicosanoid/glutathione metabolism-like domain"/>
    <property type="match status" value="1"/>
</dbReference>
<dbReference type="SUPFAM" id="SSF161084">
    <property type="entry name" value="MAPEG domain-like"/>
    <property type="match status" value="1"/>
</dbReference>
<organism evidence="6 7">
    <name type="scientific">Thermomonas aquatica</name>
    <dbReference type="NCBI Taxonomy" id="2202149"/>
    <lineage>
        <taxon>Bacteria</taxon>
        <taxon>Pseudomonadati</taxon>
        <taxon>Pseudomonadota</taxon>
        <taxon>Gammaproteobacteria</taxon>
        <taxon>Lysobacterales</taxon>
        <taxon>Lysobacteraceae</taxon>
        <taxon>Thermomonas</taxon>
    </lineage>
</organism>
<name>A0A5B7ZRL2_9GAMM</name>
<dbReference type="OrthoDB" id="5573101at2"/>
<protein>
    <submittedName>
        <fullName evidence="6">MAPEG family protein</fullName>
    </submittedName>
</protein>
<feature type="transmembrane region" description="Helical" evidence="5">
    <location>
        <begin position="6"/>
        <end position="27"/>
    </location>
</feature>
<gene>
    <name evidence="6" type="ORF">FHQ07_07250</name>
</gene>
<evidence type="ECO:0000256" key="5">
    <source>
        <dbReference type="SAM" id="Phobius"/>
    </source>
</evidence>
<keyword evidence="4 5" id="KW-0472">Membrane</keyword>
<sequence>MAQPQPMLAPVVALAAWTAVMWAWMYATRIPAILRMRMRLDGNLPRGEQMATLPPRVRWKADNYNHLFEQPILFYAIGLSLALLGDGSTASLALAWSYVALRVVHSLWQALVNRIPVRFALFALSSLVLFALLARAAVQVF</sequence>
<dbReference type="GO" id="GO:0016020">
    <property type="term" value="C:membrane"/>
    <property type="evidence" value="ECO:0007669"/>
    <property type="project" value="UniProtKB-SubCell"/>
</dbReference>
<dbReference type="AlphaFoldDB" id="A0A5B7ZRL2"/>
<keyword evidence="7" id="KW-1185">Reference proteome</keyword>
<accession>A0A5B7ZRL2</accession>
<dbReference type="InterPro" id="IPR001129">
    <property type="entry name" value="Membr-assoc_MAPEG"/>
</dbReference>
<dbReference type="InterPro" id="IPR023352">
    <property type="entry name" value="MAPEG-like_dom_sf"/>
</dbReference>
<feature type="transmembrane region" description="Helical" evidence="5">
    <location>
        <begin position="119"/>
        <end position="138"/>
    </location>
</feature>
<dbReference type="EMBL" id="CP040871">
    <property type="protein sequence ID" value="QDA57126.1"/>
    <property type="molecule type" value="Genomic_DNA"/>
</dbReference>
<keyword evidence="3 5" id="KW-1133">Transmembrane helix</keyword>
<dbReference type="KEGG" id="thes:FHQ07_07250"/>
<keyword evidence="2 5" id="KW-0812">Transmembrane</keyword>
<evidence type="ECO:0000313" key="6">
    <source>
        <dbReference type="EMBL" id="QDA57126.1"/>
    </source>
</evidence>
<dbReference type="Proteomes" id="UP000308149">
    <property type="component" value="Chromosome"/>
</dbReference>
<proteinExistence type="predicted"/>
<dbReference type="Pfam" id="PF01124">
    <property type="entry name" value="MAPEG"/>
    <property type="match status" value="1"/>
</dbReference>
<evidence type="ECO:0000256" key="2">
    <source>
        <dbReference type="ARBA" id="ARBA00022692"/>
    </source>
</evidence>
<dbReference type="RefSeq" id="WP_139716178.1">
    <property type="nucleotide sequence ID" value="NZ_CP040871.1"/>
</dbReference>